<evidence type="ECO:0000313" key="2">
    <source>
        <dbReference type="Proteomes" id="UP000814140"/>
    </source>
</evidence>
<keyword evidence="2" id="KW-1185">Reference proteome</keyword>
<sequence length="416" mass="44115">MGHLSRAAQDMQPTLTCPAYADVRCIDKGARGDSLPRHMNSCPAYRDMTAEQKQLFPEPVLATVGHIRAVKHMARFGYPLVQQPVALVWNSATPWAQPPPFASYPPYVPQASSSFAPPPAPSVPLPQQPPVFAPQQHQLTPAPPQAGVQKPVVPAQQPLAAASHTSAVPAASATHRPDNRPRPRPMVKPLAATYSSFFSQLEQTRGSTASTPPAPSSVCQSPSAAKTTTTAPCVPLLQAVTAPSPASQPPKEQVLDRSASPQSSYSERPESAFDSPLLSFEDSPPTSVAESPSPSQDECATEETCTAPIGSPAPVEAPHVQLPIAASESSSVRTAASDFSMEMLFSLDDLSGPFRSSPVGEWLPQPISLPPVEDIAANIWSPAPSNASFGGGFLDIGDFNLFLDEHEHQFSTEFGQ</sequence>
<organism evidence="1 2">
    <name type="scientific">Artomyces pyxidatus</name>
    <dbReference type="NCBI Taxonomy" id="48021"/>
    <lineage>
        <taxon>Eukaryota</taxon>
        <taxon>Fungi</taxon>
        <taxon>Dikarya</taxon>
        <taxon>Basidiomycota</taxon>
        <taxon>Agaricomycotina</taxon>
        <taxon>Agaricomycetes</taxon>
        <taxon>Russulales</taxon>
        <taxon>Auriscalpiaceae</taxon>
        <taxon>Artomyces</taxon>
    </lineage>
</organism>
<comment type="caution">
    <text evidence="1">The sequence shown here is derived from an EMBL/GenBank/DDBJ whole genome shotgun (WGS) entry which is preliminary data.</text>
</comment>
<proteinExistence type="predicted"/>
<reference evidence="1" key="1">
    <citation type="submission" date="2021-03" db="EMBL/GenBank/DDBJ databases">
        <authorList>
            <consortium name="DOE Joint Genome Institute"/>
            <person name="Ahrendt S."/>
            <person name="Looney B.P."/>
            <person name="Miyauchi S."/>
            <person name="Morin E."/>
            <person name="Drula E."/>
            <person name="Courty P.E."/>
            <person name="Chicoki N."/>
            <person name="Fauchery L."/>
            <person name="Kohler A."/>
            <person name="Kuo A."/>
            <person name="Labutti K."/>
            <person name="Pangilinan J."/>
            <person name="Lipzen A."/>
            <person name="Riley R."/>
            <person name="Andreopoulos W."/>
            <person name="He G."/>
            <person name="Johnson J."/>
            <person name="Barry K.W."/>
            <person name="Grigoriev I.V."/>
            <person name="Nagy L."/>
            <person name="Hibbett D."/>
            <person name="Henrissat B."/>
            <person name="Matheny P.B."/>
            <person name="Labbe J."/>
            <person name="Martin F."/>
        </authorList>
    </citation>
    <scope>NUCLEOTIDE SEQUENCE</scope>
    <source>
        <strain evidence="1">HHB10654</strain>
    </source>
</reference>
<accession>A0ACB8SIW2</accession>
<dbReference type="EMBL" id="MU277266">
    <property type="protein sequence ID" value="KAI0056360.1"/>
    <property type="molecule type" value="Genomic_DNA"/>
</dbReference>
<gene>
    <name evidence="1" type="ORF">BV25DRAFT_1832373</name>
</gene>
<dbReference type="Proteomes" id="UP000814140">
    <property type="component" value="Unassembled WGS sequence"/>
</dbReference>
<name>A0ACB8SIW2_9AGAM</name>
<reference evidence="1" key="2">
    <citation type="journal article" date="2022" name="New Phytol.">
        <title>Evolutionary transition to the ectomycorrhizal habit in the genomes of a hyperdiverse lineage of mushroom-forming fungi.</title>
        <authorList>
            <person name="Looney B."/>
            <person name="Miyauchi S."/>
            <person name="Morin E."/>
            <person name="Drula E."/>
            <person name="Courty P.E."/>
            <person name="Kohler A."/>
            <person name="Kuo A."/>
            <person name="LaButti K."/>
            <person name="Pangilinan J."/>
            <person name="Lipzen A."/>
            <person name="Riley R."/>
            <person name="Andreopoulos W."/>
            <person name="He G."/>
            <person name="Johnson J."/>
            <person name="Nolan M."/>
            <person name="Tritt A."/>
            <person name="Barry K.W."/>
            <person name="Grigoriev I.V."/>
            <person name="Nagy L.G."/>
            <person name="Hibbett D."/>
            <person name="Henrissat B."/>
            <person name="Matheny P.B."/>
            <person name="Labbe J."/>
            <person name="Martin F.M."/>
        </authorList>
    </citation>
    <scope>NUCLEOTIDE SEQUENCE</scope>
    <source>
        <strain evidence="1">HHB10654</strain>
    </source>
</reference>
<evidence type="ECO:0000313" key="1">
    <source>
        <dbReference type="EMBL" id="KAI0056360.1"/>
    </source>
</evidence>
<protein>
    <submittedName>
        <fullName evidence="1">Uncharacterized protein</fullName>
    </submittedName>
</protein>